<dbReference type="InterPro" id="IPR014729">
    <property type="entry name" value="Rossmann-like_a/b/a_fold"/>
</dbReference>
<dbReference type="EMBL" id="PYBW01000087">
    <property type="protein sequence ID" value="PYC75836.1"/>
    <property type="molecule type" value="Genomic_DNA"/>
</dbReference>
<dbReference type="Proteomes" id="UP000248039">
    <property type="component" value="Unassembled WGS sequence"/>
</dbReference>
<accession>A0A2V4NKT3</accession>
<dbReference type="InterPro" id="IPR006016">
    <property type="entry name" value="UspA"/>
</dbReference>
<evidence type="ECO:0000313" key="3">
    <source>
        <dbReference type="EMBL" id="PYC75836.1"/>
    </source>
</evidence>
<dbReference type="RefSeq" id="WP_110671881.1">
    <property type="nucleotide sequence ID" value="NZ_PYBW01000087.1"/>
</dbReference>
<feature type="domain" description="UspA" evidence="2">
    <location>
        <begin position="6"/>
        <end position="151"/>
    </location>
</feature>
<sequence>MAGNERRIVVGVDGSDPAAAALRWALTQAAATGAGVVEAVNVWELPGYYTLAVGVLPPPTEGLEPEQLAGRILAEAVARETAGGGASDASGVEVRRLVLPGPAAAALLRQAEGAELLVVGSRGLGGFTGVLLGSVSRHVVEHAPCPVVVVRAPRQDT</sequence>
<dbReference type="OrthoDB" id="6174426at2"/>
<dbReference type="PRINTS" id="PR01438">
    <property type="entry name" value="UNVRSLSTRESS"/>
</dbReference>
<protein>
    <submittedName>
        <fullName evidence="3">Universal stress protein UspA</fullName>
    </submittedName>
</protein>
<dbReference type="Gene3D" id="3.40.50.620">
    <property type="entry name" value="HUPs"/>
    <property type="match status" value="1"/>
</dbReference>
<name>A0A2V4NKT3_9ACTN</name>
<dbReference type="PANTHER" id="PTHR31964">
    <property type="entry name" value="ADENINE NUCLEOTIDE ALPHA HYDROLASES-LIKE SUPERFAMILY PROTEIN"/>
    <property type="match status" value="1"/>
</dbReference>
<reference evidence="3 4" key="1">
    <citation type="submission" date="2018-03" db="EMBL/GenBank/DDBJ databases">
        <title>Bioinformatic expansion and discovery of thiopeptide antibiotics.</title>
        <authorList>
            <person name="Schwalen C.J."/>
            <person name="Hudson G.A."/>
            <person name="Mitchell D.A."/>
        </authorList>
    </citation>
    <scope>NUCLEOTIDE SEQUENCE [LARGE SCALE GENOMIC DNA]</scope>
    <source>
        <strain evidence="3 4">ATCC 21389</strain>
    </source>
</reference>
<proteinExistence type="inferred from homology"/>
<comment type="caution">
    <text evidence="3">The sequence shown here is derived from an EMBL/GenBank/DDBJ whole genome shotgun (WGS) entry which is preliminary data.</text>
</comment>
<dbReference type="CDD" id="cd23659">
    <property type="entry name" value="USP_At3g01520-like"/>
    <property type="match status" value="1"/>
</dbReference>
<organism evidence="3 4">
    <name type="scientific">Streptomyces tateyamensis</name>
    <dbReference type="NCBI Taxonomy" id="565073"/>
    <lineage>
        <taxon>Bacteria</taxon>
        <taxon>Bacillati</taxon>
        <taxon>Actinomycetota</taxon>
        <taxon>Actinomycetes</taxon>
        <taxon>Kitasatosporales</taxon>
        <taxon>Streptomycetaceae</taxon>
        <taxon>Streptomyces</taxon>
    </lineage>
</organism>
<comment type="similarity">
    <text evidence="1">Belongs to the universal stress protein A family.</text>
</comment>
<dbReference type="AlphaFoldDB" id="A0A2V4NKT3"/>
<evidence type="ECO:0000313" key="4">
    <source>
        <dbReference type="Proteomes" id="UP000248039"/>
    </source>
</evidence>
<evidence type="ECO:0000256" key="1">
    <source>
        <dbReference type="ARBA" id="ARBA00008791"/>
    </source>
</evidence>
<dbReference type="PANTHER" id="PTHR31964:SF113">
    <property type="entry name" value="USPA DOMAIN-CONTAINING PROTEIN"/>
    <property type="match status" value="1"/>
</dbReference>
<keyword evidence="4" id="KW-1185">Reference proteome</keyword>
<dbReference type="SUPFAM" id="SSF52402">
    <property type="entry name" value="Adenine nucleotide alpha hydrolases-like"/>
    <property type="match status" value="1"/>
</dbReference>
<evidence type="ECO:0000259" key="2">
    <source>
        <dbReference type="Pfam" id="PF00582"/>
    </source>
</evidence>
<dbReference type="InterPro" id="IPR006015">
    <property type="entry name" value="Universal_stress_UspA"/>
</dbReference>
<gene>
    <name evidence="3" type="ORF">C7C46_23475</name>
</gene>
<dbReference type="Pfam" id="PF00582">
    <property type="entry name" value="Usp"/>
    <property type="match status" value="1"/>
</dbReference>